<keyword evidence="4" id="KW-1185">Reference proteome</keyword>
<comment type="caution">
    <text evidence="3">The sequence shown here is derived from an EMBL/GenBank/DDBJ whole genome shotgun (WGS) entry which is preliminary data.</text>
</comment>
<dbReference type="SUPFAM" id="SSF159501">
    <property type="entry name" value="EreA/ChaN-like"/>
    <property type="match status" value="1"/>
</dbReference>
<dbReference type="InterPro" id="IPR016773">
    <property type="entry name" value="Fe3_uptake_reg_CjrA_prd"/>
</dbReference>
<evidence type="ECO:0000313" key="4">
    <source>
        <dbReference type="Proteomes" id="UP000480684"/>
    </source>
</evidence>
<dbReference type="AlphaFoldDB" id="A0A7C9QT39"/>
<dbReference type="Proteomes" id="UP000480684">
    <property type="component" value="Unassembled WGS sequence"/>
</dbReference>
<evidence type="ECO:0000256" key="1">
    <source>
        <dbReference type="SAM" id="SignalP"/>
    </source>
</evidence>
<feature type="signal peptide" evidence="1">
    <location>
        <begin position="1"/>
        <end position="19"/>
    </location>
</feature>
<feature type="domain" description="Haem-binding uptake Tiki superfamily ChaN" evidence="2">
    <location>
        <begin position="56"/>
        <end position="249"/>
    </location>
</feature>
<reference evidence="3 4" key="1">
    <citation type="submission" date="2020-02" db="EMBL/GenBank/DDBJ databases">
        <authorList>
            <person name="Dziuba M."/>
            <person name="Kuznetsov B."/>
            <person name="Mardanov A."/>
            <person name="Ravin N."/>
            <person name="Grouzdev D."/>
        </authorList>
    </citation>
    <scope>NUCLEOTIDE SEQUENCE [LARGE SCALE GENOMIC DNA]</scope>
    <source>
        <strain evidence="3 4">SpK</strain>
    </source>
</reference>
<keyword evidence="3" id="KW-0449">Lipoprotein</keyword>
<organism evidence="3 4">
    <name type="scientific">Magnetospirillum aberrantis SpK</name>
    <dbReference type="NCBI Taxonomy" id="908842"/>
    <lineage>
        <taxon>Bacteria</taxon>
        <taxon>Pseudomonadati</taxon>
        <taxon>Pseudomonadota</taxon>
        <taxon>Alphaproteobacteria</taxon>
        <taxon>Rhodospirillales</taxon>
        <taxon>Rhodospirillaceae</taxon>
        <taxon>Magnetospirillum</taxon>
    </lineage>
</organism>
<dbReference type="CDD" id="cd14727">
    <property type="entry name" value="ChanN-like"/>
    <property type="match status" value="1"/>
</dbReference>
<evidence type="ECO:0000313" key="3">
    <source>
        <dbReference type="EMBL" id="NFV79617.1"/>
    </source>
</evidence>
<dbReference type="Gene3D" id="3.40.50.11550">
    <property type="match status" value="2"/>
</dbReference>
<dbReference type="PIRSF" id="PIRSF020419">
    <property type="entry name" value="Fe_uptake_reg_CjrA_prd"/>
    <property type="match status" value="1"/>
</dbReference>
<gene>
    <name evidence="3" type="ORF">G4223_05790</name>
</gene>
<evidence type="ECO:0000259" key="2">
    <source>
        <dbReference type="Pfam" id="PF04187"/>
    </source>
</evidence>
<protein>
    <submittedName>
        <fullName evidence="3">ChaN family lipoprotein</fullName>
    </submittedName>
</protein>
<proteinExistence type="predicted"/>
<dbReference type="RefSeq" id="WP_163676318.1">
    <property type="nucleotide sequence ID" value="NZ_JAAIYP010000032.1"/>
</dbReference>
<dbReference type="EMBL" id="JAAIYP010000032">
    <property type="protein sequence ID" value="NFV79617.1"/>
    <property type="molecule type" value="Genomic_DNA"/>
</dbReference>
<accession>A0A7C9QT39</accession>
<dbReference type="Pfam" id="PF04187">
    <property type="entry name" value="Cofac_haem_bdg"/>
    <property type="match status" value="1"/>
</dbReference>
<name>A0A7C9QT39_9PROT</name>
<feature type="chain" id="PRO_5028986636" evidence="1">
    <location>
        <begin position="20"/>
        <end position="318"/>
    </location>
</feature>
<sequence length="318" mass="34398">MRLVLAFVAAFVAAIPARAETPLPSFEAPLMRDHVLVGKLWLPATQRFATPDEVVELARAADAVLLGETHDNADHHALQAWMTARLMESGRPPLVAFEMIDAGQEKALRRHLADHPGDAAGLGPALSWEKSAWPSWSLYRPIAEVALRAGAALAPANLTREQVGDIVRHGDDHGLPPISRQQLASIGEDIKDGHCGMLPDTAVPGMVRVQRSRDKVMAEALIQGMHDHGHAILIAGAGHTRTDRGVPVALSQLAPTAKAFSVGFLEVKDGMTDPAAYGERFGTRTPPFDAVWFTPAAEREDQCEAFRRHMEKKKGKGA</sequence>
<keyword evidence="1" id="KW-0732">Signal</keyword>
<dbReference type="InterPro" id="IPR007314">
    <property type="entry name" value="Cofac_haem-bd_dom"/>
</dbReference>